<dbReference type="EMBL" id="CP060820">
    <property type="protein sequence ID" value="QNP40508.1"/>
    <property type="molecule type" value="Genomic_DNA"/>
</dbReference>
<proteinExistence type="predicted"/>
<organism evidence="1 2">
    <name type="scientific">Agrilutibacter terrestris</name>
    <dbReference type="NCBI Taxonomy" id="2865112"/>
    <lineage>
        <taxon>Bacteria</taxon>
        <taxon>Pseudomonadati</taxon>
        <taxon>Pseudomonadota</taxon>
        <taxon>Gammaproteobacteria</taxon>
        <taxon>Lysobacterales</taxon>
        <taxon>Lysobacteraceae</taxon>
        <taxon>Agrilutibacter</taxon>
    </lineage>
</organism>
<dbReference type="Proteomes" id="UP000516018">
    <property type="component" value="Chromosome"/>
</dbReference>
<evidence type="ECO:0000313" key="2">
    <source>
        <dbReference type="Proteomes" id="UP000516018"/>
    </source>
</evidence>
<keyword evidence="2" id="KW-1185">Reference proteome</keyword>
<sequence length="411" mass="46698">MDFYSWLFDKKVKGVNVSIDISIGDYWQLAQPVLRENELQRPRVAAKGKPYQLLQRDLIEGCVMPPIIVALKRNAQANIDEVLAGLRNGVIPNAERDLLAAEIERAFNSREVLILDGLQRTYTIGDCIAQLREERPGQLDTFLARKIRLEVYVGLNKTGILYRMLTLNTGQTPMSFRHQIEILYHDFLDPGRLPAGLAVVREADARRARGAGKYKYADVVDMFYAYSTGRPESIDKQNLVNKLGELEFLEEYDNVNSDLTSLLVVYNRFVRHIESIANDWEFDLGELRSVFPEAVVDRPFGTDVASLFERVQAMTAFGAEAKRLIRQKQVGSLEELSALLTRSLFSDAPSLALNELVLMLDEVAKKATKIGTAQREIFQYSFRSLFNSDSPTFLDLSTSWREGQRKFESLN</sequence>
<accession>A0A7H0FWU2</accession>
<dbReference type="RefSeq" id="WP_187711949.1">
    <property type="nucleotide sequence ID" value="NZ_CP060820.1"/>
</dbReference>
<reference evidence="1 2" key="1">
    <citation type="submission" date="2020-08" db="EMBL/GenBank/DDBJ databases">
        <title>Lysobacter sp. II4 sp. nov., isolated from soil.</title>
        <authorList>
            <person name="Woo C.Y."/>
            <person name="Kim J."/>
        </authorList>
    </citation>
    <scope>NUCLEOTIDE SEQUENCE [LARGE SCALE GENOMIC DNA]</scope>
    <source>
        <strain evidence="1 2">II4</strain>
    </source>
</reference>
<dbReference type="AlphaFoldDB" id="A0A7H0FWU2"/>
<evidence type="ECO:0000313" key="1">
    <source>
        <dbReference type="EMBL" id="QNP40508.1"/>
    </source>
</evidence>
<name>A0A7H0FWU2_9GAMM</name>
<dbReference type="KEGG" id="lsx:H8B22_13720"/>
<protein>
    <submittedName>
        <fullName evidence="1">Uncharacterized protein</fullName>
    </submittedName>
</protein>
<gene>
    <name evidence="1" type="ORF">H8B22_13720</name>
</gene>